<evidence type="ECO:0000259" key="9">
    <source>
        <dbReference type="Pfam" id="PF16363"/>
    </source>
</evidence>
<evidence type="ECO:0000256" key="4">
    <source>
        <dbReference type="ARBA" id="ARBA00007637"/>
    </source>
</evidence>
<comment type="pathway">
    <text evidence="3 8">Carbohydrate metabolism; galactose metabolism.</text>
</comment>
<dbReference type="PANTHER" id="PTHR43725">
    <property type="entry name" value="UDP-GLUCOSE 4-EPIMERASE"/>
    <property type="match status" value="1"/>
</dbReference>
<keyword evidence="11" id="KW-1185">Reference proteome</keyword>
<keyword evidence="8" id="KW-0119">Carbohydrate metabolism</keyword>
<dbReference type="Gene3D" id="3.90.25.10">
    <property type="entry name" value="UDP-galactose 4-epimerase, domain 1"/>
    <property type="match status" value="1"/>
</dbReference>
<organism evidence="10 11">
    <name type="scientific">Dichanthelium oligosanthes</name>
    <dbReference type="NCBI Taxonomy" id="888268"/>
    <lineage>
        <taxon>Eukaryota</taxon>
        <taxon>Viridiplantae</taxon>
        <taxon>Streptophyta</taxon>
        <taxon>Embryophyta</taxon>
        <taxon>Tracheophyta</taxon>
        <taxon>Spermatophyta</taxon>
        <taxon>Magnoliopsida</taxon>
        <taxon>Liliopsida</taxon>
        <taxon>Poales</taxon>
        <taxon>Poaceae</taxon>
        <taxon>PACMAD clade</taxon>
        <taxon>Panicoideae</taxon>
        <taxon>Panicodae</taxon>
        <taxon>Paniceae</taxon>
        <taxon>Dichantheliinae</taxon>
        <taxon>Dichanthelium</taxon>
    </lineage>
</organism>
<dbReference type="CDD" id="cd05247">
    <property type="entry name" value="UDP_G4E_1_SDR_e"/>
    <property type="match status" value="1"/>
</dbReference>
<sequence>MVSAVLRTILVTGGAGYIGSHTVLQLLHQGFRVVVVDNLDNASEVALVRVAELAGHDGANLVFHKVDLRDRHALEDIFSSHRFEAVIHFAGLKAVGESVQKPLLYYDNNLIGTITLLEVMAAHGCKKLLGFTGCRCVLVSFWTRCPALYPSSATQLVNLCHGGVMHMHAIRDNIFNVMVPDSAGVLVIRNCLWVAQGSAMHRRIPPLCHQPIWANQDPDWKIILLRYFNPVGAHPSGYIGEDPSGVPNNLMPYVQQVAVGRRPHLTIYGTDYNTKDGTGVRDYIHVVDLADGHIAALRKLYEDSDKIGCEVYNLGTGKGTSVLEMVAAFEKASGKKIPLVFAGRRPGDAEVVYAATAKAEKELKWKAKYGIEEMCRDLWNWASKNPYGYAGSSDNSN</sequence>
<comment type="catalytic activity">
    <reaction evidence="1">
        <text>UDP-alpha-D-glucose = UDP-alpha-D-galactose</text>
        <dbReference type="Rhea" id="RHEA:22168"/>
        <dbReference type="ChEBI" id="CHEBI:58885"/>
        <dbReference type="ChEBI" id="CHEBI:66914"/>
        <dbReference type="EC" id="5.1.3.2"/>
    </reaction>
</comment>
<evidence type="ECO:0000256" key="8">
    <source>
        <dbReference type="RuleBase" id="RU366046"/>
    </source>
</evidence>
<feature type="domain" description="NAD(P)-binding" evidence="9">
    <location>
        <begin position="222"/>
        <end position="377"/>
    </location>
</feature>
<dbReference type="InterPro" id="IPR036291">
    <property type="entry name" value="NAD(P)-bd_dom_sf"/>
</dbReference>
<dbReference type="InterPro" id="IPR005886">
    <property type="entry name" value="UDP_G4E"/>
</dbReference>
<dbReference type="OrthoDB" id="9402762at2759"/>
<evidence type="ECO:0000256" key="7">
    <source>
        <dbReference type="ARBA" id="ARBA00023235"/>
    </source>
</evidence>
<evidence type="ECO:0000313" key="11">
    <source>
        <dbReference type="Proteomes" id="UP000095767"/>
    </source>
</evidence>
<dbReference type="EMBL" id="LWDX02026475">
    <property type="protein sequence ID" value="OEL29989.1"/>
    <property type="molecule type" value="Genomic_DNA"/>
</dbReference>
<dbReference type="UniPathway" id="UPA00214"/>
<dbReference type="Gene3D" id="3.40.50.720">
    <property type="entry name" value="NAD(P)-binding Rossmann-like Domain"/>
    <property type="match status" value="2"/>
</dbReference>
<dbReference type="Proteomes" id="UP000095767">
    <property type="component" value="Unassembled WGS sequence"/>
</dbReference>
<accession>A0A1E5VXZ4</accession>
<dbReference type="GO" id="GO:0003978">
    <property type="term" value="F:UDP-glucose 4-epimerase activity"/>
    <property type="evidence" value="ECO:0007669"/>
    <property type="project" value="UniProtKB-UniRule"/>
</dbReference>
<dbReference type="STRING" id="888268.A0A1E5VXZ4"/>
<gene>
    <name evidence="10" type="ORF">BAE44_0008990</name>
</gene>
<dbReference type="EC" id="5.1.3.-" evidence="8"/>
<dbReference type="GO" id="GO:0006012">
    <property type="term" value="P:galactose metabolic process"/>
    <property type="evidence" value="ECO:0007669"/>
    <property type="project" value="UniProtKB-UniPathway"/>
</dbReference>
<dbReference type="Pfam" id="PF16363">
    <property type="entry name" value="GDP_Man_Dehyd"/>
    <property type="match status" value="2"/>
</dbReference>
<dbReference type="GO" id="GO:0005829">
    <property type="term" value="C:cytosol"/>
    <property type="evidence" value="ECO:0007669"/>
    <property type="project" value="TreeGrafter"/>
</dbReference>
<dbReference type="AlphaFoldDB" id="A0A1E5VXZ4"/>
<proteinExistence type="inferred from homology"/>
<comment type="cofactor">
    <cofactor evidence="2 8">
        <name>NAD(+)</name>
        <dbReference type="ChEBI" id="CHEBI:57540"/>
    </cofactor>
</comment>
<dbReference type="SUPFAM" id="SSF51735">
    <property type="entry name" value="NAD(P)-binding Rossmann-fold domains"/>
    <property type="match status" value="1"/>
</dbReference>
<evidence type="ECO:0000256" key="6">
    <source>
        <dbReference type="ARBA" id="ARBA00023027"/>
    </source>
</evidence>
<dbReference type="InterPro" id="IPR016040">
    <property type="entry name" value="NAD(P)-bd_dom"/>
</dbReference>
<name>A0A1E5VXZ4_9POAL</name>
<reference evidence="10 11" key="1">
    <citation type="submission" date="2016-09" db="EMBL/GenBank/DDBJ databases">
        <title>The draft genome of Dichanthelium oligosanthes: A C3 panicoid grass species.</title>
        <authorList>
            <person name="Studer A.J."/>
            <person name="Schnable J.C."/>
            <person name="Brutnell T.P."/>
        </authorList>
    </citation>
    <scope>NUCLEOTIDE SEQUENCE [LARGE SCALE GENOMIC DNA]</scope>
    <source>
        <strain evidence="11">cv. Kellogg 1175</strain>
        <tissue evidence="10">Leaf</tissue>
    </source>
</reference>
<keyword evidence="6 8" id="KW-0520">NAD</keyword>
<protein>
    <recommendedName>
        <fullName evidence="5 8">UDP-glucose 4-epimerase</fullName>
        <ecNumber evidence="8">5.1.3.-</ecNumber>
    </recommendedName>
</protein>
<keyword evidence="7 8" id="KW-0413">Isomerase</keyword>
<evidence type="ECO:0000256" key="2">
    <source>
        <dbReference type="ARBA" id="ARBA00001911"/>
    </source>
</evidence>
<feature type="domain" description="NAD(P)-binding" evidence="9">
    <location>
        <begin position="10"/>
        <end position="127"/>
    </location>
</feature>
<dbReference type="PANTHER" id="PTHR43725:SF47">
    <property type="entry name" value="UDP-GLUCOSE 4-EPIMERASE"/>
    <property type="match status" value="1"/>
</dbReference>
<comment type="similarity">
    <text evidence="4 8">Belongs to the NAD(P)-dependent epimerase/dehydratase family.</text>
</comment>
<evidence type="ECO:0000313" key="10">
    <source>
        <dbReference type="EMBL" id="OEL29989.1"/>
    </source>
</evidence>
<evidence type="ECO:0000256" key="5">
    <source>
        <dbReference type="ARBA" id="ARBA00013189"/>
    </source>
</evidence>
<evidence type="ECO:0000256" key="3">
    <source>
        <dbReference type="ARBA" id="ARBA00004947"/>
    </source>
</evidence>
<comment type="caution">
    <text evidence="10">The sequence shown here is derived from an EMBL/GenBank/DDBJ whole genome shotgun (WGS) entry which is preliminary data.</text>
</comment>
<evidence type="ECO:0000256" key="1">
    <source>
        <dbReference type="ARBA" id="ARBA00000083"/>
    </source>
</evidence>
<dbReference type="FunFam" id="3.90.25.10:FF:000060">
    <property type="entry name" value="UDP-glucose 4-epimerase 4"/>
    <property type="match status" value="1"/>
</dbReference>